<dbReference type="InterPro" id="IPR005467">
    <property type="entry name" value="His_kinase_dom"/>
</dbReference>
<accession>A0A0W8FGM4</accession>
<keyword evidence="10" id="KW-0902">Two-component regulatory system</keyword>
<dbReference type="PROSITE" id="PS50112">
    <property type="entry name" value="PAS"/>
    <property type="match status" value="2"/>
</dbReference>
<dbReference type="GO" id="GO:0000156">
    <property type="term" value="F:phosphorelay response regulator activity"/>
    <property type="evidence" value="ECO:0007669"/>
    <property type="project" value="TreeGrafter"/>
</dbReference>
<dbReference type="InterPro" id="IPR029016">
    <property type="entry name" value="GAF-like_dom_sf"/>
</dbReference>
<dbReference type="InterPro" id="IPR000700">
    <property type="entry name" value="PAS-assoc_C"/>
</dbReference>
<dbReference type="Pfam" id="PF13188">
    <property type="entry name" value="PAS_8"/>
    <property type="match status" value="1"/>
</dbReference>
<dbReference type="PANTHER" id="PTHR42878">
    <property type="entry name" value="TWO-COMPONENT HISTIDINE KINASE"/>
    <property type="match status" value="1"/>
</dbReference>
<evidence type="ECO:0000256" key="5">
    <source>
        <dbReference type="ARBA" id="ARBA00022692"/>
    </source>
</evidence>
<dbReference type="GO" id="GO:0005524">
    <property type="term" value="F:ATP binding"/>
    <property type="evidence" value="ECO:0007669"/>
    <property type="project" value="UniProtKB-KW"/>
</dbReference>
<dbReference type="SMART" id="SM00065">
    <property type="entry name" value="GAF"/>
    <property type="match status" value="1"/>
</dbReference>
<dbReference type="EMBL" id="LNQE01001256">
    <property type="protein sequence ID" value="KUG19794.1"/>
    <property type="molecule type" value="Genomic_DNA"/>
</dbReference>
<gene>
    <name evidence="15" type="ORF">ASZ90_010471</name>
</gene>
<evidence type="ECO:0000256" key="10">
    <source>
        <dbReference type="ARBA" id="ARBA00023012"/>
    </source>
</evidence>
<dbReference type="PROSITE" id="PS50109">
    <property type="entry name" value="HIS_KIN"/>
    <property type="match status" value="1"/>
</dbReference>
<dbReference type="GO" id="GO:0007234">
    <property type="term" value="P:osmosensory signaling via phosphorelay pathway"/>
    <property type="evidence" value="ECO:0007669"/>
    <property type="project" value="TreeGrafter"/>
</dbReference>
<evidence type="ECO:0000256" key="3">
    <source>
        <dbReference type="ARBA" id="ARBA00012438"/>
    </source>
</evidence>
<dbReference type="SMART" id="SM00387">
    <property type="entry name" value="HATPase_c"/>
    <property type="match status" value="1"/>
</dbReference>
<keyword evidence="5" id="KW-0812">Transmembrane</keyword>
<dbReference type="Pfam" id="PF08448">
    <property type="entry name" value="PAS_4"/>
    <property type="match status" value="1"/>
</dbReference>
<dbReference type="SUPFAM" id="SSF55874">
    <property type="entry name" value="ATPase domain of HSP90 chaperone/DNA topoisomerase II/histidine kinase"/>
    <property type="match status" value="1"/>
</dbReference>
<organism evidence="15">
    <name type="scientific">hydrocarbon metagenome</name>
    <dbReference type="NCBI Taxonomy" id="938273"/>
    <lineage>
        <taxon>unclassified sequences</taxon>
        <taxon>metagenomes</taxon>
        <taxon>ecological metagenomes</taxon>
    </lineage>
</organism>
<dbReference type="Gene3D" id="3.30.565.10">
    <property type="entry name" value="Histidine kinase-like ATPase, C-terminal domain"/>
    <property type="match status" value="1"/>
</dbReference>
<keyword evidence="9" id="KW-1133">Transmembrane helix</keyword>
<dbReference type="PRINTS" id="PR00344">
    <property type="entry name" value="BCTRLSENSOR"/>
</dbReference>
<feature type="domain" description="PAS" evidence="13">
    <location>
        <begin position="450"/>
        <end position="520"/>
    </location>
</feature>
<reference evidence="15" key="1">
    <citation type="journal article" date="2015" name="Proc. Natl. Acad. Sci. U.S.A.">
        <title>Networks of energetic and metabolic interactions define dynamics in microbial communities.</title>
        <authorList>
            <person name="Embree M."/>
            <person name="Liu J.K."/>
            <person name="Al-Bassam M.M."/>
            <person name="Zengler K."/>
        </authorList>
    </citation>
    <scope>NUCLEOTIDE SEQUENCE</scope>
</reference>
<keyword evidence="11" id="KW-0472">Membrane</keyword>
<dbReference type="InterPro" id="IPR004358">
    <property type="entry name" value="Sig_transdc_His_kin-like_C"/>
</dbReference>
<feature type="domain" description="Histidine kinase" evidence="12">
    <location>
        <begin position="755"/>
        <end position="962"/>
    </location>
</feature>
<keyword evidence="6" id="KW-0547">Nucleotide-binding</keyword>
<dbReference type="InterPro" id="IPR003594">
    <property type="entry name" value="HATPase_dom"/>
</dbReference>
<dbReference type="InterPro" id="IPR000014">
    <property type="entry name" value="PAS"/>
</dbReference>
<evidence type="ECO:0000259" key="12">
    <source>
        <dbReference type="PROSITE" id="PS50109"/>
    </source>
</evidence>
<evidence type="ECO:0000256" key="7">
    <source>
        <dbReference type="ARBA" id="ARBA00022777"/>
    </source>
</evidence>
<evidence type="ECO:0000256" key="6">
    <source>
        <dbReference type="ARBA" id="ARBA00022741"/>
    </source>
</evidence>
<dbReference type="SUPFAM" id="SSF55781">
    <property type="entry name" value="GAF domain-like"/>
    <property type="match status" value="1"/>
</dbReference>
<dbReference type="NCBIfam" id="TIGR00229">
    <property type="entry name" value="sensory_box"/>
    <property type="match status" value="3"/>
</dbReference>
<dbReference type="InterPro" id="IPR036890">
    <property type="entry name" value="HATPase_C_sf"/>
</dbReference>
<dbReference type="AlphaFoldDB" id="A0A0W8FGM4"/>
<evidence type="ECO:0000256" key="9">
    <source>
        <dbReference type="ARBA" id="ARBA00022989"/>
    </source>
</evidence>
<dbReference type="InterPro" id="IPR050351">
    <property type="entry name" value="BphY/WalK/GraS-like"/>
</dbReference>
<dbReference type="Pfam" id="PF13426">
    <property type="entry name" value="PAS_9"/>
    <property type="match status" value="1"/>
</dbReference>
<sequence length="969" mass="106526">MATGYPDHRIEALRRRMEALDRHDLGSRGSSELPPEAIEDLAAVLEGLQTVGTELCEKHAELNAMRHALEIERGYYRDFFTSADEGFLVTDTDGTIREANPAAAALLGTARTALVDKPLALFVAGSDLAVFRTLLDRSLTWKGTLTGEILLQQRGGDSIRAAVALAPVRAPAGMPPSLRWTLRPAGDPGEAQGRPQQMESTVGQIRELECLYAISRLAETPGIPLDDLLRRIVALVPAAWQCPEKMCARIVLEDRTIATGNYRESPVKQTSGIPVFDRKSGVLEVCCMQDLPEQDAALFPEGADGIVTRIAGAIGSIIERRQEEEYRRVKDFAIASSINAVAIADLSGNLTSANRAFLEMWGYADAVEVEGRSILAFWQEADEAARVLDVLLREGAWMGELAGSKKDGAVIDVRVSANRVAGASGNPLCLIIFFVDITGQKRAERALRESEARYRMLAEAAPDAVFLLDAEGRVEYLNRHGARMCGEDPRFIPGMPLWQALPGEMGARFREMIETASASGKPVSDECRFSLPDQDRWLDNRCIPVAAEDGSAGSVMVISRDVTGHQEALEEIRTKNWQLSVLNQIIGVSSLSFSLDELLEMALEKTLELLGFDVGLVYLLETDRKRAILQFCRGAPPSYPRQHRAIMVHHWPNNYIFVAGQPRYIADSPETPLSSIEADMLRDLEISSVAIIPLVAESVVVGALYVGSREERGLLEEKKVILEAIGREIGSGILKGILYRRLEAAHREANLYLDIMTHDIKNAENVSGLYIDLLVDMLDGEVLEYAKKLRGSIQKSIEIINNVSTIRRIHQDTAQLKPARLDPVIREEIAHFPGLRIAYEGCSAVVEADDLLPEVFSNLLGNAAKFGGPDVGITIRVEELEDLEALVLVSVEDTGPGIPDELKDTIFHRFERGPGLVSGEGLGLYISRKLVERYGGRIWVEDRVGGRPECGAVFKILLKDAGRKEGFEE</sequence>
<dbReference type="GO" id="GO:0030295">
    <property type="term" value="F:protein kinase activator activity"/>
    <property type="evidence" value="ECO:0007669"/>
    <property type="project" value="TreeGrafter"/>
</dbReference>
<evidence type="ECO:0000256" key="2">
    <source>
        <dbReference type="ARBA" id="ARBA00004141"/>
    </source>
</evidence>
<evidence type="ECO:0000259" key="13">
    <source>
        <dbReference type="PROSITE" id="PS50112"/>
    </source>
</evidence>
<evidence type="ECO:0000313" key="15">
    <source>
        <dbReference type="EMBL" id="KUG19794.1"/>
    </source>
</evidence>
<comment type="catalytic activity">
    <reaction evidence="1">
        <text>ATP + protein L-histidine = ADP + protein N-phospho-L-histidine.</text>
        <dbReference type="EC" id="2.7.13.3"/>
    </reaction>
</comment>
<evidence type="ECO:0000256" key="4">
    <source>
        <dbReference type="ARBA" id="ARBA00022679"/>
    </source>
</evidence>
<feature type="domain" description="PAS" evidence="13">
    <location>
        <begin position="72"/>
        <end position="142"/>
    </location>
</feature>
<keyword evidence="7" id="KW-0418">Kinase</keyword>
<dbReference type="CDD" id="cd00130">
    <property type="entry name" value="PAS"/>
    <property type="match status" value="3"/>
</dbReference>
<dbReference type="InterPro" id="IPR001610">
    <property type="entry name" value="PAC"/>
</dbReference>
<dbReference type="GO" id="GO:0004673">
    <property type="term" value="F:protein histidine kinase activity"/>
    <property type="evidence" value="ECO:0007669"/>
    <property type="project" value="UniProtKB-EC"/>
</dbReference>
<evidence type="ECO:0000259" key="14">
    <source>
        <dbReference type="PROSITE" id="PS50113"/>
    </source>
</evidence>
<dbReference type="SUPFAM" id="SSF55785">
    <property type="entry name" value="PYP-like sensor domain (PAS domain)"/>
    <property type="match status" value="3"/>
</dbReference>
<evidence type="ECO:0000256" key="8">
    <source>
        <dbReference type="ARBA" id="ARBA00022840"/>
    </source>
</evidence>
<dbReference type="InterPro" id="IPR003018">
    <property type="entry name" value="GAF"/>
</dbReference>
<comment type="caution">
    <text evidence="15">The sequence shown here is derived from an EMBL/GenBank/DDBJ whole genome shotgun (WGS) entry which is preliminary data.</text>
</comment>
<keyword evidence="4" id="KW-0808">Transferase</keyword>
<name>A0A0W8FGM4_9ZZZZ</name>
<feature type="domain" description="PAC" evidence="14">
    <location>
        <begin position="397"/>
        <end position="449"/>
    </location>
</feature>
<dbReference type="Pfam" id="PF02518">
    <property type="entry name" value="HATPase_c"/>
    <property type="match status" value="1"/>
</dbReference>
<dbReference type="SMART" id="SM00086">
    <property type="entry name" value="PAC"/>
    <property type="match status" value="3"/>
</dbReference>
<dbReference type="Gene3D" id="3.30.450.40">
    <property type="match status" value="1"/>
</dbReference>
<dbReference type="GO" id="GO:0016020">
    <property type="term" value="C:membrane"/>
    <property type="evidence" value="ECO:0007669"/>
    <property type="project" value="UniProtKB-SubCell"/>
</dbReference>
<keyword evidence="8" id="KW-0067">ATP-binding</keyword>
<dbReference type="SMART" id="SM00091">
    <property type="entry name" value="PAS"/>
    <property type="match status" value="3"/>
</dbReference>
<dbReference type="Gene3D" id="3.30.450.20">
    <property type="entry name" value="PAS domain"/>
    <property type="match status" value="3"/>
</dbReference>
<dbReference type="EC" id="2.7.13.3" evidence="3"/>
<dbReference type="PROSITE" id="PS50113">
    <property type="entry name" value="PAC"/>
    <property type="match status" value="1"/>
</dbReference>
<proteinExistence type="predicted"/>
<evidence type="ECO:0000256" key="1">
    <source>
        <dbReference type="ARBA" id="ARBA00000085"/>
    </source>
</evidence>
<dbReference type="Pfam" id="PF13185">
    <property type="entry name" value="GAF_2"/>
    <property type="match status" value="1"/>
</dbReference>
<dbReference type="InterPro" id="IPR035965">
    <property type="entry name" value="PAS-like_dom_sf"/>
</dbReference>
<protein>
    <recommendedName>
        <fullName evidence="3">histidine kinase</fullName>
        <ecNumber evidence="3">2.7.13.3</ecNumber>
    </recommendedName>
</protein>
<dbReference type="PANTHER" id="PTHR42878:SF7">
    <property type="entry name" value="SENSOR HISTIDINE KINASE GLRK"/>
    <property type="match status" value="1"/>
</dbReference>
<comment type="subcellular location">
    <subcellularLocation>
        <location evidence="2">Membrane</location>
        <topology evidence="2">Multi-pass membrane protein</topology>
    </subcellularLocation>
</comment>
<evidence type="ECO:0000256" key="11">
    <source>
        <dbReference type="ARBA" id="ARBA00023136"/>
    </source>
</evidence>
<dbReference type="InterPro" id="IPR013656">
    <property type="entry name" value="PAS_4"/>
</dbReference>